<dbReference type="EMBL" id="JACGXL010000006">
    <property type="protein sequence ID" value="MBA8889394.1"/>
    <property type="molecule type" value="Genomic_DNA"/>
</dbReference>
<dbReference type="InterPro" id="IPR012902">
    <property type="entry name" value="N_methyl_site"/>
</dbReference>
<evidence type="ECO:0000256" key="4">
    <source>
        <dbReference type="ARBA" id="ARBA00022481"/>
    </source>
</evidence>
<proteinExistence type="inferred from homology"/>
<evidence type="ECO:0000256" key="8">
    <source>
        <dbReference type="ARBA" id="ARBA00023136"/>
    </source>
</evidence>
<evidence type="ECO:0000256" key="7">
    <source>
        <dbReference type="ARBA" id="ARBA00022989"/>
    </source>
</evidence>
<evidence type="ECO:0000256" key="1">
    <source>
        <dbReference type="ARBA" id="ARBA00004377"/>
    </source>
</evidence>
<feature type="transmembrane region" description="Helical" evidence="11">
    <location>
        <begin position="12"/>
        <end position="34"/>
    </location>
</feature>
<evidence type="ECO:0000256" key="2">
    <source>
        <dbReference type="ARBA" id="ARBA00021549"/>
    </source>
</evidence>
<sequence length="185" mass="19460">MQHAHRRQRGFTLVELVVTLAIVAVLATIALPAFGKLIGRTRAQVARSDLEYSLNHARLAAVSRGLHVVACPSSDFDDCAATTRWHSGWLLFADIDHDGHRGADEPVIATNQARDAGVGILATVGRLRIDYRPDGSASGTNVTLTVCDRAAGATDASTIVVGPSGRVRHGQATPEATATCMAAAQ</sequence>
<accession>A0A839FBC5</accession>
<dbReference type="PROSITE" id="PS00409">
    <property type="entry name" value="PROKAR_NTER_METHYL"/>
    <property type="match status" value="1"/>
</dbReference>
<evidence type="ECO:0000256" key="3">
    <source>
        <dbReference type="ARBA" id="ARBA00022475"/>
    </source>
</evidence>
<dbReference type="RefSeq" id="WP_182532478.1">
    <property type="nucleotide sequence ID" value="NZ_JACGXL010000006.1"/>
</dbReference>
<keyword evidence="4" id="KW-0488">Methylation</keyword>
<dbReference type="Pfam" id="PF07963">
    <property type="entry name" value="N_methyl"/>
    <property type="match status" value="1"/>
</dbReference>
<evidence type="ECO:0000313" key="13">
    <source>
        <dbReference type="EMBL" id="MBA8889394.1"/>
    </source>
</evidence>
<dbReference type="GO" id="GO:0015628">
    <property type="term" value="P:protein secretion by the type II secretion system"/>
    <property type="evidence" value="ECO:0007669"/>
    <property type="project" value="InterPro"/>
</dbReference>
<dbReference type="AlphaFoldDB" id="A0A839FBC5"/>
<evidence type="ECO:0000259" key="12">
    <source>
        <dbReference type="Pfam" id="PF12019"/>
    </source>
</evidence>
<organism evidence="13 14">
    <name type="scientific">Dokdonella fugitiva</name>
    <dbReference type="NCBI Taxonomy" id="328517"/>
    <lineage>
        <taxon>Bacteria</taxon>
        <taxon>Pseudomonadati</taxon>
        <taxon>Pseudomonadota</taxon>
        <taxon>Gammaproteobacteria</taxon>
        <taxon>Lysobacterales</taxon>
        <taxon>Rhodanobacteraceae</taxon>
        <taxon>Dokdonella</taxon>
    </lineage>
</organism>
<evidence type="ECO:0000256" key="6">
    <source>
        <dbReference type="ARBA" id="ARBA00022692"/>
    </source>
</evidence>
<keyword evidence="7 11" id="KW-1133">Transmembrane helix</keyword>
<comment type="caution">
    <text evidence="13">The sequence shown here is derived from an EMBL/GenBank/DDBJ whole genome shotgun (WGS) entry which is preliminary data.</text>
</comment>
<feature type="domain" description="General secretion pathway GspH" evidence="12">
    <location>
        <begin position="49"/>
        <end position="165"/>
    </location>
</feature>
<protein>
    <recommendedName>
        <fullName evidence="2">Type II secretion system protein H</fullName>
    </recommendedName>
    <alternativeName>
        <fullName evidence="10">General secretion pathway protein H</fullName>
    </alternativeName>
</protein>
<comment type="similarity">
    <text evidence="9">Belongs to the GSP H family.</text>
</comment>
<dbReference type="SUPFAM" id="SSF54523">
    <property type="entry name" value="Pili subunits"/>
    <property type="match status" value="1"/>
</dbReference>
<dbReference type="InterPro" id="IPR022346">
    <property type="entry name" value="T2SS_GspH"/>
</dbReference>
<dbReference type="GO" id="GO:0015627">
    <property type="term" value="C:type II protein secretion system complex"/>
    <property type="evidence" value="ECO:0007669"/>
    <property type="project" value="InterPro"/>
</dbReference>
<dbReference type="Proteomes" id="UP000550401">
    <property type="component" value="Unassembled WGS sequence"/>
</dbReference>
<dbReference type="InterPro" id="IPR045584">
    <property type="entry name" value="Pilin-like"/>
</dbReference>
<keyword evidence="3" id="KW-1003">Cell membrane</keyword>
<comment type="subcellular location">
    <subcellularLocation>
        <location evidence="1">Cell inner membrane</location>
        <topology evidence="1">Single-pass membrane protein</topology>
    </subcellularLocation>
</comment>
<keyword evidence="5" id="KW-0997">Cell inner membrane</keyword>
<evidence type="ECO:0000256" key="9">
    <source>
        <dbReference type="ARBA" id="ARBA00025772"/>
    </source>
</evidence>
<dbReference type="NCBIfam" id="TIGR02532">
    <property type="entry name" value="IV_pilin_GFxxxE"/>
    <property type="match status" value="1"/>
</dbReference>
<evidence type="ECO:0000256" key="10">
    <source>
        <dbReference type="ARBA" id="ARBA00030775"/>
    </source>
</evidence>
<keyword evidence="8 11" id="KW-0472">Membrane</keyword>
<evidence type="ECO:0000256" key="5">
    <source>
        <dbReference type="ARBA" id="ARBA00022519"/>
    </source>
</evidence>
<evidence type="ECO:0000256" key="11">
    <source>
        <dbReference type="SAM" id="Phobius"/>
    </source>
</evidence>
<dbReference type="Pfam" id="PF12019">
    <property type="entry name" value="GspH"/>
    <property type="match status" value="1"/>
</dbReference>
<name>A0A839FBC5_9GAMM</name>
<keyword evidence="14" id="KW-1185">Reference proteome</keyword>
<dbReference type="Gene3D" id="3.55.40.10">
    <property type="entry name" value="minor pseudopilin epsh domain"/>
    <property type="match status" value="1"/>
</dbReference>
<dbReference type="GO" id="GO:0005886">
    <property type="term" value="C:plasma membrane"/>
    <property type="evidence" value="ECO:0007669"/>
    <property type="project" value="UniProtKB-SubCell"/>
</dbReference>
<evidence type="ECO:0000313" key="14">
    <source>
        <dbReference type="Proteomes" id="UP000550401"/>
    </source>
</evidence>
<reference evidence="13 14" key="1">
    <citation type="submission" date="2020-07" db="EMBL/GenBank/DDBJ databases">
        <title>Genomic Encyclopedia of Type Strains, Phase IV (KMG-V): Genome sequencing to study the core and pangenomes of soil and plant-associated prokaryotes.</title>
        <authorList>
            <person name="Whitman W."/>
        </authorList>
    </citation>
    <scope>NUCLEOTIDE SEQUENCE [LARGE SCALE GENOMIC DNA]</scope>
    <source>
        <strain evidence="13 14">RH2WT43</strain>
    </source>
</reference>
<gene>
    <name evidence="13" type="ORF">FHW12_003637</name>
</gene>
<keyword evidence="6 11" id="KW-0812">Transmembrane</keyword>